<evidence type="ECO:0000256" key="7">
    <source>
        <dbReference type="RuleBase" id="RU367025"/>
    </source>
</evidence>
<sequence>MSKGDTVYADARRFLDERGSNAALAPNGLNPATIMEKAVRDRIIESHFYIEQCFALNEADIVDRVVEHVSFVGGTYGDSQKPSPFLCLAFKLLELGPSDDVLAEYLSFGGEQFKYLRALASFYYRMTRQAKDVYQTLEPFLEDRRKLRRKGRSGTSLTYVDEFVDDLLVKERVCATSLWKMPKREILEDLELLEPRVSALGDLEDLLEEEEEERHGPSDDEGHRNGNDGVQEDGEVQHDDDPMDVEPRRGNRRSTSRSP</sequence>
<evidence type="ECO:0000313" key="9">
    <source>
        <dbReference type="EMBL" id="KAG5922382.1"/>
    </source>
</evidence>
<evidence type="ECO:0000256" key="5">
    <source>
        <dbReference type="ARBA" id="ARBA00023187"/>
    </source>
</evidence>
<dbReference type="GO" id="GO:0000398">
    <property type="term" value="P:mRNA splicing, via spliceosome"/>
    <property type="evidence" value="ECO:0007669"/>
    <property type="project" value="UniProtKB-UniRule"/>
</dbReference>
<feature type="compositionally biased region" description="Basic and acidic residues" evidence="8">
    <location>
        <begin position="213"/>
        <end position="226"/>
    </location>
</feature>
<comment type="subcellular location">
    <subcellularLocation>
        <location evidence="1 7">Nucleus</location>
    </subcellularLocation>
</comment>
<dbReference type="PANTHER" id="PTHR23142">
    <property type="entry name" value="PRE-MRNA-SPLICING FACTOR 38A-RELATED"/>
    <property type="match status" value="1"/>
</dbReference>
<keyword evidence="3 7" id="KW-0507">mRNA processing</keyword>
<evidence type="ECO:0000256" key="2">
    <source>
        <dbReference type="ARBA" id="ARBA00006164"/>
    </source>
</evidence>
<organism evidence="9 10">
    <name type="scientific">Claviceps africana</name>
    <dbReference type="NCBI Taxonomy" id="83212"/>
    <lineage>
        <taxon>Eukaryota</taxon>
        <taxon>Fungi</taxon>
        <taxon>Dikarya</taxon>
        <taxon>Ascomycota</taxon>
        <taxon>Pezizomycotina</taxon>
        <taxon>Sordariomycetes</taxon>
        <taxon>Hypocreomycetidae</taxon>
        <taxon>Hypocreales</taxon>
        <taxon>Clavicipitaceae</taxon>
        <taxon>Claviceps</taxon>
    </lineage>
</organism>
<feature type="compositionally biased region" description="Basic residues" evidence="8">
    <location>
        <begin position="250"/>
        <end position="259"/>
    </location>
</feature>
<evidence type="ECO:0000313" key="10">
    <source>
        <dbReference type="Proteomes" id="UP000811619"/>
    </source>
</evidence>
<accession>A0A8K0J5V1</accession>
<comment type="similarity">
    <text evidence="2 7">Belongs to the PRP38 family.</text>
</comment>
<reference evidence="9" key="1">
    <citation type="journal article" date="2020" name="bioRxiv">
        <title>Whole genome comparisons of ergot fungi reveals the divergence and evolution of species within the genus Claviceps are the result of varying mechanisms driving genome evolution and host range expansion.</title>
        <authorList>
            <person name="Wyka S.A."/>
            <person name="Mondo S.J."/>
            <person name="Liu M."/>
            <person name="Dettman J."/>
            <person name="Nalam V."/>
            <person name="Broders K.D."/>
        </authorList>
    </citation>
    <scope>NUCLEOTIDE SEQUENCE</scope>
    <source>
        <strain evidence="9">CCC 489</strain>
    </source>
</reference>
<dbReference type="InterPro" id="IPR005037">
    <property type="entry name" value="PRP38"/>
</dbReference>
<comment type="function">
    <text evidence="7">Required for pre-mRNA splicing.</text>
</comment>
<dbReference type="Pfam" id="PF03371">
    <property type="entry name" value="PRP38"/>
    <property type="match status" value="1"/>
</dbReference>
<dbReference type="Proteomes" id="UP000811619">
    <property type="component" value="Unassembled WGS sequence"/>
</dbReference>
<gene>
    <name evidence="9" type="ORF">E4U42_005496</name>
</gene>
<proteinExistence type="inferred from homology"/>
<feature type="region of interest" description="Disordered" evidence="8">
    <location>
        <begin position="205"/>
        <end position="259"/>
    </location>
</feature>
<dbReference type="OrthoDB" id="190958at2759"/>
<evidence type="ECO:0000256" key="1">
    <source>
        <dbReference type="ARBA" id="ARBA00004123"/>
    </source>
</evidence>
<protein>
    <recommendedName>
        <fullName evidence="7">Pre-mRNA-splicing factor 38</fullName>
    </recommendedName>
</protein>
<feature type="compositionally biased region" description="Basic and acidic residues" evidence="8">
    <location>
        <begin position="235"/>
        <end position="249"/>
    </location>
</feature>
<dbReference type="AlphaFoldDB" id="A0A8K0J5V1"/>
<evidence type="ECO:0000256" key="6">
    <source>
        <dbReference type="ARBA" id="ARBA00023242"/>
    </source>
</evidence>
<evidence type="ECO:0000256" key="8">
    <source>
        <dbReference type="SAM" id="MobiDB-lite"/>
    </source>
</evidence>
<keyword evidence="10" id="KW-1185">Reference proteome</keyword>
<keyword evidence="5 7" id="KW-0508">mRNA splicing</keyword>
<keyword evidence="6 7" id="KW-0539">Nucleus</keyword>
<keyword evidence="4 7" id="KW-0747">Spliceosome</keyword>
<evidence type="ECO:0000256" key="4">
    <source>
        <dbReference type="ARBA" id="ARBA00022728"/>
    </source>
</evidence>
<dbReference type="EMBL" id="SRPY01000520">
    <property type="protein sequence ID" value="KAG5922382.1"/>
    <property type="molecule type" value="Genomic_DNA"/>
</dbReference>
<name>A0A8K0J5V1_9HYPO</name>
<dbReference type="GO" id="GO:0005681">
    <property type="term" value="C:spliceosomal complex"/>
    <property type="evidence" value="ECO:0007669"/>
    <property type="project" value="UniProtKB-KW"/>
</dbReference>
<comment type="caution">
    <text evidence="9">The sequence shown here is derived from an EMBL/GenBank/DDBJ whole genome shotgun (WGS) entry which is preliminary data.</text>
</comment>
<evidence type="ECO:0000256" key="3">
    <source>
        <dbReference type="ARBA" id="ARBA00022664"/>
    </source>
</evidence>